<dbReference type="SUPFAM" id="SSF52540">
    <property type="entry name" value="P-loop containing nucleoside triphosphate hydrolases"/>
    <property type="match status" value="1"/>
</dbReference>
<dbReference type="InterPro" id="IPR000375">
    <property type="entry name" value="Dynamin_stalk"/>
</dbReference>
<feature type="coiled-coil region" evidence="3">
    <location>
        <begin position="376"/>
        <end position="434"/>
    </location>
</feature>
<evidence type="ECO:0000256" key="2">
    <source>
        <dbReference type="ARBA" id="ARBA00023134"/>
    </source>
</evidence>
<keyword evidence="7" id="KW-1185">Reference proteome</keyword>
<dbReference type="Pfam" id="PF02212">
    <property type="entry name" value="GED"/>
    <property type="match status" value="1"/>
</dbReference>
<dbReference type="InterPro" id="IPR022812">
    <property type="entry name" value="Dynamin"/>
</dbReference>
<dbReference type="Pfam" id="PF01031">
    <property type="entry name" value="Dynamin_M"/>
    <property type="match status" value="1"/>
</dbReference>
<dbReference type="InterPro" id="IPR027417">
    <property type="entry name" value="P-loop_NTPase"/>
</dbReference>
<name>A0A150GIB3_GONPE</name>
<organism evidence="6 7">
    <name type="scientific">Gonium pectorale</name>
    <name type="common">Green alga</name>
    <dbReference type="NCBI Taxonomy" id="33097"/>
    <lineage>
        <taxon>Eukaryota</taxon>
        <taxon>Viridiplantae</taxon>
        <taxon>Chlorophyta</taxon>
        <taxon>core chlorophytes</taxon>
        <taxon>Chlorophyceae</taxon>
        <taxon>CS clade</taxon>
        <taxon>Chlamydomonadales</taxon>
        <taxon>Volvocaceae</taxon>
        <taxon>Gonium</taxon>
    </lineage>
</organism>
<dbReference type="Gene3D" id="3.40.50.300">
    <property type="entry name" value="P-loop containing nucleotide triphosphate hydrolases"/>
    <property type="match status" value="1"/>
</dbReference>
<dbReference type="STRING" id="33097.A0A150GIB3"/>
<protein>
    <recommendedName>
        <fullName evidence="5">Dynamin-type G domain-containing protein</fullName>
    </recommendedName>
</protein>
<dbReference type="GO" id="GO:0003924">
    <property type="term" value="F:GTPase activity"/>
    <property type="evidence" value="ECO:0007669"/>
    <property type="project" value="InterPro"/>
</dbReference>
<dbReference type="GO" id="GO:0016020">
    <property type="term" value="C:membrane"/>
    <property type="evidence" value="ECO:0007669"/>
    <property type="project" value="TreeGrafter"/>
</dbReference>
<reference evidence="7" key="1">
    <citation type="journal article" date="2016" name="Nat. Commun.">
        <title>The Gonium pectorale genome demonstrates co-option of cell cycle regulation during the evolution of multicellularity.</title>
        <authorList>
            <person name="Hanschen E.R."/>
            <person name="Marriage T.N."/>
            <person name="Ferris P.J."/>
            <person name="Hamaji T."/>
            <person name="Toyoda A."/>
            <person name="Fujiyama A."/>
            <person name="Neme R."/>
            <person name="Noguchi H."/>
            <person name="Minakuchi Y."/>
            <person name="Suzuki M."/>
            <person name="Kawai-Toyooka H."/>
            <person name="Smith D.R."/>
            <person name="Sparks H."/>
            <person name="Anderson J."/>
            <person name="Bakaric R."/>
            <person name="Luria V."/>
            <person name="Karger A."/>
            <person name="Kirschner M.W."/>
            <person name="Durand P.M."/>
            <person name="Michod R.E."/>
            <person name="Nozaki H."/>
            <person name="Olson B.J."/>
        </authorList>
    </citation>
    <scope>NUCLEOTIDE SEQUENCE [LARGE SCALE GENOMIC DNA]</scope>
    <source>
        <strain evidence="7">NIES-2863</strain>
    </source>
</reference>
<dbReference type="OrthoDB" id="5061070at2759"/>
<dbReference type="GO" id="GO:0005737">
    <property type="term" value="C:cytoplasm"/>
    <property type="evidence" value="ECO:0007669"/>
    <property type="project" value="TreeGrafter"/>
</dbReference>
<accession>A0A150GIB3</accession>
<dbReference type="GO" id="GO:0008017">
    <property type="term" value="F:microtubule binding"/>
    <property type="evidence" value="ECO:0007669"/>
    <property type="project" value="TreeGrafter"/>
</dbReference>
<dbReference type="EMBL" id="LSYV01000021">
    <property type="protein sequence ID" value="KXZ49564.1"/>
    <property type="molecule type" value="Genomic_DNA"/>
</dbReference>
<dbReference type="PANTHER" id="PTHR11566">
    <property type="entry name" value="DYNAMIN"/>
    <property type="match status" value="1"/>
</dbReference>
<keyword evidence="1" id="KW-0547">Nucleotide-binding</keyword>
<dbReference type="SMART" id="SM00053">
    <property type="entry name" value="DYNc"/>
    <property type="match status" value="1"/>
</dbReference>
<feature type="domain" description="Dynamin-type G" evidence="5">
    <location>
        <begin position="39"/>
        <end position="373"/>
    </location>
</feature>
<dbReference type="InterPro" id="IPR030381">
    <property type="entry name" value="G_DYNAMIN_dom"/>
</dbReference>
<evidence type="ECO:0000259" key="5">
    <source>
        <dbReference type="PROSITE" id="PS51718"/>
    </source>
</evidence>
<dbReference type="PRINTS" id="PR00195">
    <property type="entry name" value="DYNAMIN"/>
</dbReference>
<dbReference type="PANTHER" id="PTHR11566:SF173">
    <property type="entry name" value="DYNAMIN-RELATED PROTEIN 4C"/>
    <property type="match status" value="1"/>
</dbReference>
<comment type="caution">
    <text evidence="6">The sequence shown here is derived from an EMBL/GenBank/DDBJ whole genome shotgun (WGS) entry which is preliminary data.</text>
</comment>
<dbReference type="Gene3D" id="1.20.120.1240">
    <property type="entry name" value="Dynamin, middle domain"/>
    <property type="match status" value="1"/>
</dbReference>
<feature type="compositionally biased region" description="Basic and acidic residues" evidence="4">
    <location>
        <begin position="86"/>
        <end position="103"/>
    </location>
</feature>
<evidence type="ECO:0000256" key="1">
    <source>
        <dbReference type="ARBA" id="ARBA00022741"/>
    </source>
</evidence>
<evidence type="ECO:0000313" key="7">
    <source>
        <dbReference type="Proteomes" id="UP000075714"/>
    </source>
</evidence>
<keyword evidence="3" id="KW-0175">Coiled coil</keyword>
<evidence type="ECO:0000313" key="6">
    <source>
        <dbReference type="EMBL" id="KXZ49564.1"/>
    </source>
</evidence>
<dbReference type="AlphaFoldDB" id="A0A150GIB3"/>
<proteinExistence type="predicted"/>
<feature type="region of interest" description="Disordered" evidence="4">
    <location>
        <begin position="86"/>
        <end position="107"/>
    </location>
</feature>
<feature type="coiled-coil region" evidence="3">
    <location>
        <begin position="707"/>
        <end position="734"/>
    </location>
</feature>
<gene>
    <name evidence="6" type="ORF">GPECTOR_20g419</name>
</gene>
<dbReference type="Proteomes" id="UP000075714">
    <property type="component" value="Unassembled WGS sequence"/>
</dbReference>
<dbReference type="InterPro" id="IPR001401">
    <property type="entry name" value="Dynamin_GTPase"/>
</dbReference>
<dbReference type="PROSITE" id="PS51718">
    <property type="entry name" value="G_DYNAMIN_2"/>
    <property type="match status" value="1"/>
</dbReference>
<evidence type="ECO:0000256" key="4">
    <source>
        <dbReference type="SAM" id="MobiDB-lite"/>
    </source>
</evidence>
<dbReference type="InterPro" id="IPR003130">
    <property type="entry name" value="GED"/>
</dbReference>
<dbReference type="GO" id="GO:0005874">
    <property type="term" value="C:microtubule"/>
    <property type="evidence" value="ECO:0007669"/>
    <property type="project" value="TreeGrafter"/>
</dbReference>
<dbReference type="InterPro" id="IPR045063">
    <property type="entry name" value="Dynamin_N"/>
</dbReference>
<dbReference type="Pfam" id="PF00350">
    <property type="entry name" value="Dynamin_N"/>
    <property type="match status" value="1"/>
</dbReference>
<sequence length="746" mass="83202">MTAPTSLADEASVGHLRRMLTGCLDANKALENLGESREKLSTPRIVVVGDQSFGKSTVISRVTNIRLPSSTGICTRAPLRIASRTIIDRRGGSGDSAKSDSKTKASPLDVDTEMAQLSFAESHISAANVTNLMAHGWQRASGRYVKNLLPANGQWPPAPAVVQAAVQEATTAVAGPTTGVVDAELLLDWRSKSTPNLDVIDLPGLVLRAGPDQDHDVPEKIESMVKRYIEDKKTIIMCVFNAHIDAANFRAIELVKGKKAIAGAPPPPPGPDPKLERTLVVITKLDQISSLDLKKTIEGHLVDLKSDNPLAVSLVASPGGEALDFNAQLEAEQNFFRDLRPFQTQNPGLLMGMPELVHKLTSLLADTISADLPALKSQLKQHLYRAEEELSEMVKEMSADEARHKFAAMQTVLNNSLKNVLHNLNSEALRYNEKHLKKEATIWSQLHAIFDKYFTEFITVPNYMDDANWARLAKAHAQTNGYGNMDYIDMEAQKSIFFSEFLNAKVDRNLHDLIKDAFNCVEKVYHGIIADVFHGYTEIQEEVRRVIDTQVLGPQKEKLKNFMAQTFQAQYDLYNWSDTYQSAVWQYAMNVHGMSEDGRMKMPGNGIRKPAATSDVPLIFNGKNAIDKAKESVSASKDMLNTCKLRESQFSLQVHNTLIHSALRDQVPKAIRYFLVREVIEKATNHIFMYDNPHLHDKKWLHERFVNKEALDKRKKRQAELEALTEALAKLESIPAFPRMDPLDGL</sequence>
<dbReference type="GO" id="GO:0005525">
    <property type="term" value="F:GTP binding"/>
    <property type="evidence" value="ECO:0007669"/>
    <property type="project" value="InterPro"/>
</dbReference>
<keyword evidence="2" id="KW-0342">GTP-binding</keyword>
<evidence type="ECO:0000256" key="3">
    <source>
        <dbReference type="SAM" id="Coils"/>
    </source>
</evidence>